<dbReference type="SMART" id="SM01409">
    <property type="entry name" value="RNA_pol_Rpb6"/>
    <property type="match status" value="1"/>
</dbReference>
<dbReference type="AlphaFoldDB" id="A0A0F8YF26"/>
<organism evidence="3">
    <name type="scientific">marine sediment metagenome</name>
    <dbReference type="NCBI Taxonomy" id="412755"/>
    <lineage>
        <taxon>unclassified sequences</taxon>
        <taxon>metagenomes</taxon>
        <taxon>ecological metagenomes</taxon>
    </lineage>
</organism>
<evidence type="ECO:0008006" key="4">
    <source>
        <dbReference type="Google" id="ProtNLM"/>
    </source>
</evidence>
<dbReference type="InterPro" id="IPR006110">
    <property type="entry name" value="Pol_omega/Rpo6/RPB6"/>
</dbReference>
<accession>A0A0F8YF26</accession>
<dbReference type="Pfam" id="PF01192">
    <property type="entry name" value="RNA_pol_Rpb6"/>
    <property type="match status" value="1"/>
</dbReference>
<sequence length="68" mass="7594">MPYNMEELAKKAGGTFRFTTLLIRRARELANNAPILVDSDSNDPIEIALEEFASGKISLVDDEPKKIE</sequence>
<dbReference type="EMBL" id="LAZR01069969">
    <property type="protein sequence ID" value="KKK46656.1"/>
    <property type="molecule type" value="Genomic_DNA"/>
</dbReference>
<evidence type="ECO:0000256" key="2">
    <source>
        <dbReference type="ARBA" id="ARBA00023163"/>
    </source>
</evidence>
<protein>
    <recommendedName>
        <fullName evidence="4">DNA-directed RNA polymerase</fullName>
    </recommendedName>
</protein>
<evidence type="ECO:0000313" key="3">
    <source>
        <dbReference type="EMBL" id="KKK46656.1"/>
    </source>
</evidence>
<dbReference type="GO" id="GO:0003677">
    <property type="term" value="F:DNA binding"/>
    <property type="evidence" value="ECO:0007669"/>
    <property type="project" value="InterPro"/>
</dbReference>
<dbReference type="InterPro" id="IPR036161">
    <property type="entry name" value="RPB6/omega-like_sf"/>
</dbReference>
<proteinExistence type="predicted"/>
<name>A0A0F8YF26_9ZZZZ</name>
<dbReference type="GO" id="GO:0006351">
    <property type="term" value="P:DNA-templated transcription"/>
    <property type="evidence" value="ECO:0007669"/>
    <property type="project" value="InterPro"/>
</dbReference>
<dbReference type="SUPFAM" id="SSF63562">
    <property type="entry name" value="RPB6/omega subunit-like"/>
    <property type="match status" value="1"/>
</dbReference>
<comment type="caution">
    <text evidence="3">The sequence shown here is derived from an EMBL/GenBank/DDBJ whole genome shotgun (WGS) entry which is preliminary data.</text>
</comment>
<dbReference type="Gene3D" id="3.90.940.10">
    <property type="match status" value="1"/>
</dbReference>
<keyword evidence="2" id="KW-0804">Transcription</keyword>
<dbReference type="GO" id="GO:0000428">
    <property type="term" value="C:DNA-directed RNA polymerase complex"/>
    <property type="evidence" value="ECO:0007669"/>
    <property type="project" value="UniProtKB-KW"/>
</dbReference>
<gene>
    <name evidence="3" type="ORF">LCGC14_3163050</name>
</gene>
<dbReference type="GO" id="GO:0003899">
    <property type="term" value="F:DNA-directed RNA polymerase activity"/>
    <property type="evidence" value="ECO:0007669"/>
    <property type="project" value="InterPro"/>
</dbReference>
<keyword evidence="1" id="KW-0240">DNA-directed RNA polymerase</keyword>
<evidence type="ECO:0000256" key="1">
    <source>
        <dbReference type="ARBA" id="ARBA00022478"/>
    </source>
</evidence>
<reference evidence="3" key="1">
    <citation type="journal article" date="2015" name="Nature">
        <title>Complex archaea that bridge the gap between prokaryotes and eukaryotes.</title>
        <authorList>
            <person name="Spang A."/>
            <person name="Saw J.H."/>
            <person name="Jorgensen S.L."/>
            <person name="Zaremba-Niedzwiedzka K."/>
            <person name="Martijn J."/>
            <person name="Lind A.E."/>
            <person name="van Eijk R."/>
            <person name="Schleper C."/>
            <person name="Guy L."/>
            <person name="Ettema T.J."/>
        </authorList>
    </citation>
    <scope>NUCLEOTIDE SEQUENCE</scope>
</reference>